<dbReference type="AlphaFoldDB" id="A0A2W1MZ05"/>
<dbReference type="Proteomes" id="UP000249248">
    <property type="component" value="Unassembled WGS sequence"/>
</dbReference>
<dbReference type="PROSITE" id="PS51257">
    <property type="entry name" value="PROKAR_LIPOPROTEIN"/>
    <property type="match status" value="1"/>
</dbReference>
<keyword evidence="2" id="KW-1185">Reference proteome</keyword>
<evidence type="ECO:0008006" key="3">
    <source>
        <dbReference type="Google" id="ProtNLM"/>
    </source>
</evidence>
<dbReference type="Pfam" id="PF08309">
    <property type="entry name" value="LVIVD"/>
    <property type="match status" value="4"/>
</dbReference>
<dbReference type="SUPFAM" id="SSF63825">
    <property type="entry name" value="YWTD domain"/>
    <property type="match status" value="1"/>
</dbReference>
<organism evidence="1 2">
    <name type="scientific">Putridiphycobacter roseus</name>
    <dbReference type="NCBI Taxonomy" id="2219161"/>
    <lineage>
        <taxon>Bacteria</taxon>
        <taxon>Pseudomonadati</taxon>
        <taxon>Bacteroidota</taxon>
        <taxon>Flavobacteriia</taxon>
        <taxon>Flavobacteriales</taxon>
        <taxon>Crocinitomicaceae</taxon>
        <taxon>Putridiphycobacter</taxon>
    </lineage>
</organism>
<evidence type="ECO:0000313" key="2">
    <source>
        <dbReference type="Proteomes" id="UP000249248"/>
    </source>
</evidence>
<proteinExistence type="predicted"/>
<protein>
    <recommendedName>
        <fullName evidence="3">LVIVD repeat-containing protein</fullName>
    </recommendedName>
</protein>
<dbReference type="OrthoDB" id="1521841at2"/>
<dbReference type="EMBL" id="QKSB01000007">
    <property type="protein sequence ID" value="PZE16624.1"/>
    <property type="molecule type" value="Genomic_DNA"/>
</dbReference>
<reference evidence="1 2" key="1">
    <citation type="submission" date="2018-06" db="EMBL/GenBank/DDBJ databases">
        <title>The draft genome sequence of Crocinitomix sp. SM1701.</title>
        <authorList>
            <person name="Zhang X."/>
        </authorList>
    </citation>
    <scope>NUCLEOTIDE SEQUENCE [LARGE SCALE GENOMIC DNA]</scope>
    <source>
        <strain evidence="1 2">SM1701</strain>
    </source>
</reference>
<comment type="caution">
    <text evidence="1">The sequence shown here is derived from an EMBL/GenBank/DDBJ whole genome shotgun (WGS) entry which is preliminary data.</text>
</comment>
<name>A0A2W1MZ05_9FLAO</name>
<gene>
    <name evidence="1" type="ORF">DNU06_12275</name>
</gene>
<evidence type="ECO:0000313" key="1">
    <source>
        <dbReference type="EMBL" id="PZE16624.1"/>
    </source>
</evidence>
<sequence length="424" mass="46989">MKNVIGTLLVLVFVFTACKDKQFQKYTANVPVYTDFETFRAGLGTVKYESAKTIAQKGNIYFKDNYLFILDNFEGIHIIDNTNPKAPINKAYYAITGITGIVIKNQYLYVNAYTDLVVIDVSSIENPKESGRLENVFEYAWPTHDPQYPLANVDPSKGIITGWEIEEYVTDKTPIGGCINCTFLADATGFESGFLYSNDMSVGSSSQGVSGSITKFSLLNDYLYVMDGNNLKPFDLSSPTRPSNTNQVGIWREVETLFTYNDHIFMGTTTGMLIYETGNRNEPTQVGVIQHANACDPVVVDGDYAYVTLRTGTACSGQQNQLDVIDVSNYSQPELKKTYSLKNPHGLGIKNNTLFVCDGSAGLKIYDATEPLTVGDNKVKTYGSIQATDIIVLENIAMLIGDDGLYQYDITDIQNIQKLSQLKF</sequence>
<dbReference type="RefSeq" id="WP_111063640.1">
    <property type="nucleotide sequence ID" value="NZ_JBHUCU010000017.1"/>
</dbReference>
<dbReference type="InterPro" id="IPR013211">
    <property type="entry name" value="LVIVD"/>
</dbReference>
<accession>A0A2W1MZ05</accession>